<dbReference type="GO" id="GO:0004814">
    <property type="term" value="F:arginine-tRNA ligase activity"/>
    <property type="evidence" value="ECO:0007669"/>
    <property type="project" value="UniProtKB-UniRule"/>
</dbReference>
<dbReference type="HAMAP" id="MF_00123">
    <property type="entry name" value="Arg_tRNA_synth"/>
    <property type="match status" value="1"/>
</dbReference>
<dbReference type="Gene3D" id="3.30.1360.70">
    <property type="entry name" value="Arginyl tRNA synthetase N-terminal domain"/>
    <property type="match status" value="1"/>
</dbReference>
<dbReference type="SMART" id="SM00836">
    <property type="entry name" value="DALR_1"/>
    <property type="match status" value="1"/>
</dbReference>
<evidence type="ECO:0000256" key="6">
    <source>
        <dbReference type="ARBA" id="ARBA00022741"/>
    </source>
</evidence>
<accession>B0N8H0</accession>
<evidence type="ECO:0000256" key="7">
    <source>
        <dbReference type="ARBA" id="ARBA00022840"/>
    </source>
</evidence>
<feature type="domain" description="Arginyl tRNA synthetase N-terminal" evidence="14">
    <location>
        <begin position="9"/>
        <end position="95"/>
    </location>
</feature>
<dbReference type="Pfam" id="PF00750">
    <property type="entry name" value="tRNA-synt_1d"/>
    <property type="match status" value="1"/>
</dbReference>
<evidence type="ECO:0000313" key="16">
    <source>
        <dbReference type="Proteomes" id="UP000005798"/>
    </source>
</evidence>
<dbReference type="Pfam" id="PF05746">
    <property type="entry name" value="DALR_1"/>
    <property type="match status" value="1"/>
</dbReference>
<dbReference type="SUPFAM" id="SSF55190">
    <property type="entry name" value="Arginyl-tRNA synthetase (ArgRS), N-terminal 'additional' domain"/>
    <property type="match status" value="1"/>
</dbReference>
<dbReference type="InterPro" id="IPR008909">
    <property type="entry name" value="DALR_anticod-bd"/>
</dbReference>
<dbReference type="PANTHER" id="PTHR11956">
    <property type="entry name" value="ARGINYL-TRNA SYNTHETASE"/>
    <property type="match status" value="1"/>
</dbReference>
<reference evidence="15" key="2">
    <citation type="submission" date="2014-06" db="EMBL/GenBank/DDBJ databases">
        <title>Draft genome sequence of Clostridium ramosum(DSM 1402).</title>
        <authorList>
            <person name="Sudarsanam P."/>
            <person name="Ley R."/>
            <person name="Guruge J."/>
            <person name="Turnbaugh P.J."/>
            <person name="Mahowald M."/>
            <person name="Liep D."/>
            <person name="Gordon J."/>
        </authorList>
    </citation>
    <scope>NUCLEOTIDE SEQUENCE</scope>
    <source>
        <strain evidence="15">DSM 1402</strain>
    </source>
</reference>
<proteinExistence type="inferred from homology"/>
<dbReference type="FunFam" id="3.40.50.620:FF:000062">
    <property type="entry name" value="Arginine--tRNA ligase"/>
    <property type="match status" value="1"/>
</dbReference>
<evidence type="ECO:0000256" key="3">
    <source>
        <dbReference type="ARBA" id="ARBA00011245"/>
    </source>
</evidence>
<dbReference type="CDD" id="cd00671">
    <property type="entry name" value="ArgRS_core"/>
    <property type="match status" value="1"/>
</dbReference>
<comment type="similarity">
    <text evidence="2 11 12">Belongs to the class-I aminoacyl-tRNA synthetase family.</text>
</comment>
<evidence type="ECO:0000256" key="1">
    <source>
        <dbReference type="ARBA" id="ARBA00004496"/>
    </source>
</evidence>
<dbReference type="HOGENOM" id="CLU_006406_0_1_9"/>
<dbReference type="GO" id="GO:0005524">
    <property type="term" value="F:ATP binding"/>
    <property type="evidence" value="ECO:0007669"/>
    <property type="project" value="UniProtKB-UniRule"/>
</dbReference>
<dbReference type="InterPro" id="IPR014729">
    <property type="entry name" value="Rossmann-like_a/b/a_fold"/>
</dbReference>
<dbReference type="SMART" id="SM01016">
    <property type="entry name" value="Arg_tRNA_synt_N"/>
    <property type="match status" value="1"/>
</dbReference>
<dbReference type="eggNOG" id="COG0018">
    <property type="taxonomic scope" value="Bacteria"/>
</dbReference>
<comment type="caution">
    <text evidence="15">The sequence shown here is derived from an EMBL/GenBank/DDBJ whole genome shotgun (WGS) entry which is preliminary data.</text>
</comment>
<keyword evidence="16" id="KW-1185">Reference proteome</keyword>
<evidence type="ECO:0000256" key="11">
    <source>
        <dbReference type="HAMAP-Rule" id="MF_00123"/>
    </source>
</evidence>
<organism evidence="15 16">
    <name type="scientific">Thomasclavelia ramosa DSM 1402</name>
    <dbReference type="NCBI Taxonomy" id="445974"/>
    <lineage>
        <taxon>Bacteria</taxon>
        <taxon>Bacillati</taxon>
        <taxon>Bacillota</taxon>
        <taxon>Erysipelotrichia</taxon>
        <taxon>Erysipelotrichales</taxon>
        <taxon>Coprobacillaceae</taxon>
        <taxon>Thomasclavelia</taxon>
    </lineage>
</organism>
<evidence type="ECO:0000259" key="13">
    <source>
        <dbReference type="SMART" id="SM00836"/>
    </source>
</evidence>
<dbReference type="PROSITE" id="PS00178">
    <property type="entry name" value="AA_TRNA_LIGASE_I"/>
    <property type="match status" value="1"/>
</dbReference>
<dbReference type="InterPro" id="IPR001278">
    <property type="entry name" value="Arg-tRNA-ligase"/>
</dbReference>
<dbReference type="AlphaFoldDB" id="B0N8H0"/>
<dbReference type="PANTHER" id="PTHR11956:SF5">
    <property type="entry name" value="ARGININE--TRNA LIGASE, CYTOPLASMIC"/>
    <property type="match status" value="1"/>
</dbReference>
<keyword evidence="7 11" id="KW-0067">ATP-binding</keyword>
<evidence type="ECO:0000256" key="8">
    <source>
        <dbReference type="ARBA" id="ARBA00022917"/>
    </source>
</evidence>
<dbReference type="Gene3D" id="3.40.50.620">
    <property type="entry name" value="HUPs"/>
    <property type="match status" value="1"/>
</dbReference>
<comment type="subcellular location">
    <subcellularLocation>
        <location evidence="1 11">Cytoplasm</location>
    </subcellularLocation>
</comment>
<dbReference type="EC" id="6.1.1.19" evidence="11"/>
<dbReference type="EMBL" id="ABFX02000008">
    <property type="protein sequence ID" value="EDS18108.1"/>
    <property type="molecule type" value="Genomic_DNA"/>
</dbReference>
<dbReference type="SUPFAM" id="SSF52374">
    <property type="entry name" value="Nucleotidylyl transferase"/>
    <property type="match status" value="1"/>
</dbReference>
<evidence type="ECO:0000313" key="15">
    <source>
        <dbReference type="EMBL" id="EDS18108.1"/>
    </source>
</evidence>
<reference evidence="15" key="1">
    <citation type="submission" date="2007-11" db="EMBL/GenBank/DDBJ databases">
        <authorList>
            <person name="Fulton L."/>
            <person name="Clifton S."/>
            <person name="Fulton B."/>
            <person name="Xu J."/>
            <person name="Minx P."/>
            <person name="Pepin K.H."/>
            <person name="Johnson M."/>
            <person name="Thiruvilangam P."/>
            <person name="Bhonagiri V."/>
            <person name="Nash W.E."/>
            <person name="Mardis E.R."/>
            <person name="Wilson R.K."/>
        </authorList>
    </citation>
    <scope>NUCLEOTIDE SEQUENCE [LARGE SCALE GENOMIC DNA]</scope>
    <source>
        <strain evidence="15">DSM 1402</strain>
    </source>
</reference>
<comment type="subunit">
    <text evidence="3 11">Monomer.</text>
</comment>
<evidence type="ECO:0000256" key="10">
    <source>
        <dbReference type="ARBA" id="ARBA00049339"/>
    </source>
</evidence>
<keyword evidence="6 11" id="KW-0547">Nucleotide-binding</keyword>
<feature type="short sequence motif" description="'HIGH' region" evidence="11">
    <location>
        <begin position="132"/>
        <end position="142"/>
    </location>
</feature>
<keyword evidence="8 11" id="KW-0648">Protein biosynthesis</keyword>
<keyword evidence="9 11" id="KW-0030">Aminoacyl-tRNA synthetase</keyword>
<evidence type="ECO:0000256" key="12">
    <source>
        <dbReference type="RuleBase" id="RU363038"/>
    </source>
</evidence>
<dbReference type="NCBIfam" id="TIGR00456">
    <property type="entry name" value="argS"/>
    <property type="match status" value="1"/>
</dbReference>
<dbReference type="FunFam" id="3.30.1360.70:FF:000003">
    <property type="entry name" value="Arginine--tRNA ligase"/>
    <property type="match status" value="1"/>
</dbReference>
<dbReference type="InterPro" id="IPR036695">
    <property type="entry name" value="Arg-tRNA-synth_N_sf"/>
</dbReference>
<evidence type="ECO:0000256" key="5">
    <source>
        <dbReference type="ARBA" id="ARBA00022598"/>
    </source>
</evidence>
<comment type="catalytic activity">
    <reaction evidence="10 11">
        <text>tRNA(Arg) + L-arginine + ATP = L-arginyl-tRNA(Arg) + AMP + diphosphate</text>
        <dbReference type="Rhea" id="RHEA:20301"/>
        <dbReference type="Rhea" id="RHEA-COMP:9658"/>
        <dbReference type="Rhea" id="RHEA-COMP:9673"/>
        <dbReference type="ChEBI" id="CHEBI:30616"/>
        <dbReference type="ChEBI" id="CHEBI:32682"/>
        <dbReference type="ChEBI" id="CHEBI:33019"/>
        <dbReference type="ChEBI" id="CHEBI:78442"/>
        <dbReference type="ChEBI" id="CHEBI:78513"/>
        <dbReference type="ChEBI" id="CHEBI:456215"/>
        <dbReference type="EC" id="6.1.1.19"/>
    </reaction>
</comment>
<dbReference type="Proteomes" id="UP000005798">
    <property type="component" value="Unassembled WGS sequence"/>
</dbReference>
<dbReference type="InterPro" id="IPR009080">
    <property type="entry name" value="tRNAsynth_Ia_anticodon-bd"/>
</dbReference>
<feature type="domain" description="DALR anticodon binding" evidence="13">
    <location>
        <begin position="437"/>
        <end position="554"/>
    </location>
</feature>
<keyword evidence="5 11" id="KW-0436">Ligase</keyword>
<protein>
    <recommendedName>
        <fullName evidence="11">Arginine--tRNA ligase</fullName>
        <ecNumber evidence="11">6.1.1.19</ecNumber>
    </recommendedName>
    <alternativeName>
        <fullName evidence="11">Arginyl-tRNA synthetase</fullName>
        <shortName evidence="11">ArgRS</shortName>
    </alternativeName>
</protein>
<dbReference type="FunFam" id="1.10.730.10:FF:000008">
    <property type="entry name" value="Arginine--tRNA ligase"/>
    <property type="match status" value="1"/>
</dbReference>
<dbReference type="InterPro" id="IPR001412">
    <property type="entry name" value="aa-tRNA-synth_I_CS"/>
</dbReference>
<dbReference type="SUPFAM" id="SSF47323">
    <property type="entry name" value="Anticodon-binding domain of a subclass of class I aminoacyl-tRNA synthetases"/>
    <property type="match status" value="1"/>
</dbReference>
<gene>
    <name evidence="11 15" type="primary">argS</name>
    <name evidence="15" type="ORF">CLORAM_02904</name>
</gene>
<evidence type="ECO:0000256" key="2">
    <source>
        <dbReference type="ARBA" id="ARBA00005594"/>
    </source>
</evidence>
<evidence type="ECO:0000259" key="14">
    <source>
        <dbReference type="SMART" id="SM01016"/>
    </source>
</evidence>
<dbReference type="Pfam" id="PF03485">
    <property type="entry name" value="Arg_tRNA_synt_N"/>
    <property type="match status" value="1"/>
</dbReference>
<dbReference type="InterPro" id="IPR005148">
    <property type="entry name" value="Arg-tRNA-synth_N"/>
</dbReference>
<name>B0N8H0_9FIRM</name>
<dbReference type="Gene3D" id="1.10.730.10">
    <property type="entry name" value="Isoleucyl-tRNA Synthetase, Domain 1"/>
    <property type="match status" value="1"/>
</dbReference>
<dbReference type="GO" id="GO:0006420">
    <property type="term" value="P:arginyl-tRNA aminoacylation"/>
    <property type="evidence" value="ECO:0007669"/>
    <property type="project" value="UniProtKB-UniRule"/>
</dbReference>
<dbReference type="GO" id="GO:0005737">
    <property type="term" value="C:cytoplasm"/>
    <property type="evidence" value="ECO:0007669"/>
    <property type="project" value="UniProtKB-SubCell"/>
</dbReference>
<evidence type="ECO:0000256" key="4">
    <source>
        <dbReference type="ARBA" id="ARBA00022490"/>
    </source>
</evidence>
<evidence type="ECO:0000256" key="9">
    <source>
        <dbReference type="ARBA" id="ARBA00023146"/>
    </source>
</evidence>
<sequence>MMAINKIEATLKGALKQAIIACGFVEEYDQESITIEIPKDKSHGDYSTNLAMQLTKLLKRNPRQIAEAIIEALDKENANIEKVEIAGPGFINLFLAKDAMTSIIKEVLEEKEAYGTTTYGQGTKYNVEFVSANPTGDLHLGHAKGAAVGDSICRIMSAAGYDVTREYYINDAGNQIHNLALSLYARYKQAFGQDVTMPEDGYHGKDIIDIATKIKEIDGDKYLEMDEGKAIAFFRNKGTEYELQKIKDILNEFRVSFDVWFSETSLYENDRVVPTIEKLKAAGYTYEEEGALWFKSTEFGDDKDRVLIKSDGSYTYLTPDIAYHLNKLDRGYEYLVDLLGADHHGYINRMKAAIQALGYNADQLNIDIIQMVRMMNNGEPVKMSKRTGNAVTIKDLIEEIGVDATRYFFVSKAANTPFDFDIGLAKSKSNENPVYYAQYAHARMCSIKAQAAKANIDYSDKYDLLVNPKEIELVKHINEFRNVIIDSAINRTPHKITNYVQRLAQLFHSFYNECYVIDEDNLELSGQRLALVEATRITMANALNLIGVSAPEKM</sequence>
<dbReference type="PRINTS" id="PR01038">
    <property type="entry name" value="TRNASYNTHARG"/>
</dbReference>
<keyword evidence="4 11" id="KW-0963">Cytoplasm</keyword>
<dbReference type="InterPro" id="IPR035684">
    <property type="entry name" value="ArgRS_core"/>
</dbReference>